<evidence type="ECO:0000256" key="1">
    <source>
        <dbReference type="ARBA" id="ARBA00004123"/>
    </source>
</evidence>
<feature type="compositionally biased region" description="Basic and acidic residues" evidence="4">
    <location>
        <begin position="1177"/>
        <end position="1193"/>
    </location>
</feature>
<feature type="compositionally biased region" description="Acidic residues" evidence="4">
    <location>
        <begin position="736"/>
        <end position="783"/>
    </location>
</feature>
<feature type="compositionally biased region" description="Acidic residues" evidence="4">
    <location>
        <begin position="393"/>
        <end position="407"/>
    </location>
</feature>
<dbReference type="InterPro" id="IPR016024">
    <property type="entry name" value="ARM-type_fold"/>
</dbReference>
<comment type="subcellular location">
    <subcellularLocation>
        <location evidence="1">Nucleus</location>
    </subcellularLocation>
</comment>
<organism evidence="5">
    <name type="scientific">Eutreptiella gymnastica</name>
    <dbReference type="NCBI Taxonomy" id="73025"/>
    <lineage>
        <taxon>Eukaryota</taxon>
        <taxon>Discoba</taxon>
        <taxon>Euglenozoa</taxon>
        <taxon>Euglenida</taxon>
        <taxon>Spirocuta</taxon>
        <taxon>Euglenophyceae</taxon>
        <taxon>Eutreptiales</taxon>
        <taxon>Eutreptiaceae</taxon>
        <taxon>Eutreptiella</taxon>
    </lineage>
</organism>
<dbReference type="AlphaFoldDB" id="A0A7S1IIR7"/>
<evidence type="ECO:0000313" key="5">
    <source>
        <dbReference type="EMBL" id="CAD9013912.1"/>
    </source>
</evidence>
<feature type="compositionally biased region" description="Acidic residues" evidence="4">
    <location>
        <begin position="693"/>
        <end position="721"/>
    </location>
</feature>
<dbReference type="GO" id="GO:0005730">
    <property type="term" value="C:nucleolus"/>
    <property type="evidence" value="ECO:0007669"/>
    <property type="project" value="InterPro"/>
</dbReference>
<feature type="region of interest" description="Disordered" evidence="4">
    <location>
        <begin position="693"/>
        <end position="783"/>
    </location>
</feature>
<feature type="compositionally biased region" description="Basic residues" evidence="4">
    <location>
        <begin position="415"/>
        <end position="430"/>
    </location>
</feature>
<name>A0A7S1IIR7_9EUGL</name>
<feature type="compositionally biased region" description="Basic residues" evidence="4">
    <location>
        <begin position="1206"/>
        <end position="1215"/>
    </location>
</feature>
<keyword evidence="3" id="KW-0539">Nucleus</keyword>
<dbReference type="PANTHER" id="PTHR13213">
    <property type="entry name" value="MYB-BINDING PROTEIN 1A FAMILY MEMBER"/>
    <property type="match status" value="1"/>
</dbReference>
<comment type="similarity">
    <text evidence="2">Belongs to the MYBBP1A family.</text>
</comment>
<gene>
    <name evidence="5" type="ORF">EGYM00392_LOCUS25016</name>
</gene>
<feature type="compositionally biased region" description="Basic and acidic residues" evidence="4">
    <location>
        <begin position="1141"/>
        <end position="1169"/>
    </location>
</feature>
<dbReference type="InterPro" id="IPR007015">
    <property type="entry name" value="DNA_pol_V/MYBBP1A"/>
</dbReference>
<feature type="compositionally biased region" description="Basic residues" evidence="4">
    <location>
        <begin position="1233"/>
        <end position="1245"/>
    </location>
</feature>
<reference evidence="5" key="1">
    <citation type="submission" date="2021-01" db="EMBL/GenBank/DDBJ databases">
        <authorList>
            <person name="Corre E."/>
            <person name="Pelletier E."/>
            <person name="Niang G."/>
            <person name="Scheremetjew M."/>
            <person name="Finn R."/>
            <person name="Kale V."/>
            <person name="Holt S."/>
            <person name="Cochrane G."/>
            <person name="Meng A."/>
            <person name="Brown T."/>
            <person name="Cohen L."/>
        </authorList>
    </citation>
    <scope>NUCLEOTIDE SEQUENCE</scope>
    <source>
        <strain evidence="5">NIES-381</strain>
    </source>
</reference>
<proteinExistence type="inferred from homology"/>
<evidence type="ECO:0000256" key="3">
    <source>
        <dbReference type="ARBA" id="ARBA00023242"/>
    </source>
</evidence>
<accession>A0A7S1IIR7</accession>
<evidence type="ECO:0000256" key="4">
    <source>
        <dbReference type="SAM" id="MobiDB-lite"/>
    </source>
</evidence>
<evidence type="ECO:0000256" key="2">
    <source>
        <dbReference type="ARBA" id="ARBA00006809"/>
    </source>
</evidence>
<feature type="compositionally biased region" description="Basic and acidic residues" evidence="4">
    <location>
        <begin position="722"/>
        <end position="735"/>
    </location>
</feature>
<dbReference type="Pfam" id="PF04931">
    <property type="entry name" value="DNA_pol_phi"/>
    <property type="match status" value="2"/>
</dbReference>
<protein>
    <submittedName>
        <fullName evidence="5">Uncharacterized protein</fullName>
    </submittedName>
</protein>
<feature type="compositionally biased region" description="Low complexity" evidence="4">
    <location>
        <begin position="1216"/>
        <end position="1229"/>
    </location>
</feature>
<dbReference type="EMBL" id="HBGA01067042">
    <property type="protein sequence ID" value="CAD9013912.1"/>
    <property type="molecule type" value="Transcribed_RNA"/>
</dbReference>
<dbReference type="SUPFAM" id="SSF48371">
    <property type="entry name" value="ARM repeat"/>
    <property type="match status" value="1"/>
</dbReference>
<dbReference type="GO" id="GO:0003677">
    <property type="term" value="F:DNA binding"/>
    <property type="evidence" value="ECO:0007669"/>
    <property type="project" value="InterPro"/>
</dbReference>
<sequence>MEVKHTDTSKGLGTLKERFANIAPSLPYFDMLDELSSERRNEGILKLLEHLQAVATNDKDEVDGEHDVTEYTIKRLLRGCAKREGATRIGCSLAIGLLLKECPAIDPLAVISMSKKILVSASRYGDKDVAWGKAFVYAALVFSRRMMDRDNTEKIVTALLDIRKQSFVRQFVTQLLGLLVTRCSVPIVMSQIYNRLREGLKDPESYTPELLYLALKLQSVLKDQKKKEPSEDLKRLLDREFWQQDLLARMQPSLIETAFHFHPQVHVMWGAMLEAVFNCSSDPAEVGQSFKAFWKIMIDETIKDSTRTFHCMHVRNLVGKDAIVYIEAIEDETVRNELLLFLHRSWPNVVFDGLWGLIKTKKQPQQSVDSLIRQFWHLAELVPEDGGGGNQKDDEDSDLEEDSDDDDPLRATLHATKKFNNRPNQKKKKKSEPTGRGAKFSYFRTTVQRYIIHALKLHVAASPDCTEQVMEFAMNMGLFCVPETVARREVLRRNDLKWTITIELFDLLLSLLQNLAGHNPQHIWGAVRMLLDKEKAYAPRYDKLPTGNVVTEARSACVKQLQVFKGQLPKKLAKPGIHSAHQAYNQILGMTFLYLTVIQDEGFADLALDMCKYSEEHMQDLAGDMDMLIDLIIATLTYQADLKPKSYRAEHNFRLIQQAALSLFRKTCRHITMKGFGQILECLDDPMKVLVIDDPDAPAEDDDEEGEEDEDDDDGVQEIDEETFKKRQVEQAKAMEEDEGEDDEDEDEEDEEDEDAEGSVGEEDEEAADEDGDGDDGLEVDPEMDMDIDESSMAMILHAHQAVANKKKQAEQKRLQNEAIVRRVRLKMLDLVSVFISHCGTSGVIMDAGNILVKLMTTELRHVEGTRREQEKRRKKGRLNTLKNAELYSKIRCLVRDMISARPKPEEADDESYAKAAYEMLDHCTKIVKAQDIGSEGGVLKTDLFAAAVWTTGNLLKGGSSIKVDSARVTQCYREMFSSRHISMRLADLMEDMIKRYLDRFQGVFTTFIIPAMCQALVHRESDKHPHTKLVLLRSLNNVLHIVVPHSIYDAAAHLVLLKAINESLEKLATETLNEGATELVLEMAIICLKWDRKQTVQAAVQQLTANCKAESHITPRAKRALHKLDELLNKCQQFAVAKAHRQEEEKGTETKDPKTKSSDKNREEGKKEDKKKKKRKAEDPQDAKDAGAEERPKKKRKRDKEVEKKRKKEKKAKKAAAAGDAKPEAPQAEAKKAKKPQRKKKGKYPRGAPGDNTKPKKKKSSK</sequence>
<feature type="region of interest" description="Disordered" evidence="4">
    <location>
        <begin position="382"/>
        <end position="437"/>
    </location>
</feature>
<dbReference type="GO" id="GO:0006355">
    <property type="term" value="P:regulation of DNA-templated transcription"/>
    <property type="evidence" value="ECO:0007669"/>
    <property type="project" value="InterPro"/>
</dbReference>
<dbReference type="PANTHER" id="PTHR13213:SF2">
    <property type="entry name" value="MYB-BINDING PROTEIN 1A"/>
    <property type="match status" value="1"/>
</dbReference>
<feature type="region of interest" description="Disordered" evidence="4">
    <location>
        <begin position="1140"/>
        <end position="1263"/>
    </location>
</feature>